<dbReference type="InterPro" id="IPR050483">
    <property type="entry name" value="CoA-transferase_III_domain"/>
</dbReference>
<evidence type="ECO:0000256" key="1">
    <source>
        <dbReference type="ARBA" id="ARBA00022679"/>
    </source>
</evidence>
<dbReference type="PANTHER" id="PTHR48207">
    <property type="entry name" value="SUCCINATE--HYDROXYMETHYLGLUTARATE COA-TRANSFERASE"/>
    <property type="match status" value="1"/>
</dbReference>
<reference evidence="2" key="1">
    <citation type="journal article" date="2014" name="Int. J. Syst. Evol. Microbiol.">
        <title>Complete genome sequence of Corynebacterium casei LMG S-19264T (=DSM 44701T), isolated from a smear-ripened cheese.</title>
        <authorList>
            <consortium name="US DOE Joint Genome Institute (JGI-PGF)"/>
            <person name="Walter F."/>
            <person name="Albersmeier A."/>
            <person name="Kalinowski J."/>
            <person name="Ruckert C."/>
        </authorList>
    </citation>
    <scope>NUCLEOTIDE SEQUENCE</scope>
    <source>
        <strain evidence="2">CGMCC 1.15725</strain>
    </source>
</reference>
<dbReference type="GO" id="GO:0008410">
    <property type="term" value="F:CoA-transferase activity"/>
    <property type="evidence" value="ECO:0007669"/>
    <property type="project" value="TreeGrafter"/>
</dbReference>
<dbReference type="SUPFAM" id="SSF89796">
    <property type="entry name" value="CoA-transferase family III (CaiB/BaiF)"/>
    <property type="match status" value="1"/>
</dbReference>
<dbReference type="Gene3D" id="3.40.50.10540">
    <property type="entry name" value="Crotonobetainyl-coa:carnitine coa-transferase, domain 1"/>
    <property type="match status" value="1"/>
</dbReference>
<evidence type="ECO:0000313" key="3">
    <source>
        <dbReference type="Proteomes" id="UP000646365"/>
    </source>
</evidence>
<organism evidence="2 3">
    <name type="scientific">Aliidongia dinghuensis</name>
    <dbReference type="NCBI Taxonomy" id="1867774"/>
    <lineage>
        <taxon>Bacteria</taxon>
        <taxon>Pseudomonadati</taxon>
        <taxon>Pseudomonadota</taxon>
        <taxon>Alphaproteobacteria</taxon>
        <taxon>Rhodospirillales</taxon>
        <taxon>Dongiaceae</taxon>
        <taxon>Aliidongia</taxon>
    </lineage>
</organism>
<dbReference type="Proteomes" id="UP000646365">
    <property type="component" value="Unassembled WGS sequence"/>
</dbReference>
<dbReference type="Pfam" id="PF02515">
    <property type="entry name" value="CoA_transf_3"/>
    <property type="match status" value="1"/>
</dbReference>
<dbReference type="InterPro" id="IPR003673">
    <property type="entry name" value="CoA-Trfase_fam_III"/>
</dbReference>
<gene>
    <name evidence="2" type="ORF">GCM10011611_16440</name>
</gene>
<sequence>MSLPLDGVRVLDLTNVLAGPFCTYQLALMGAEVIKIEQPGRGDLARRLGADPEAAKRNMGASFVAVNGGKQSVTIDLKHPDGKALLKRFVLEAHVLVENFRPGVMDRLGLGYDALREIQPALVYCAISGFGKTGPFAQRQAYDQIVQGTSGVMSITGDAQSAPLRVGYPVADTVGGLTAAFAVAAALVGARQTGTGRFIDVSMLESTLATMGWVVSNYLNAQVEPTPMGNSNFTAAPSGTFRTGKGLINISANEDKQYAALCDVIGRADLKTDGRFKDRHSRKANRAALTAELEPALQGRSAAEWEPLLIAAGVPTGQVLTVPEILKHEHISARGFVCELHAADGTQRVTRCGFRFHDHNPAPTTPAPVLSEHTQAWLERLGCDAAEIERLRAEDVL</sequence>
<comment type="caution">
    <text evidence="2">The sequence shown here is derived from an EMBL/GenBank/DDBJ whole genome shotgun (WGS) entry which is preliminary data.</text>
</comment>
<evidence type="ECO:0000313" key="2">
    <source>
        <dbReference type="EMBL" id="GGF11491.1"/>
    </source>
</evidence>
<proteinExistence type="predicted"/>
<dbReference type="PANTHER" id="PTHR48207:SF3">
    <property type="entry name" value="SUCCINATE--HYDROXYMETHYLGLUTARATE COA-TRANSFERASE"/>
    <property type="match status" value="1"/>
</dbReference>
<dbReference type="EMBL" id="BMJQ01000003">
    <property type="protein sequence ID" value="GGF11491.1"/>
    <property type="molecule type" value="Genomic_DNA"/>
</dbReference>
<dbReference type="InterPro" id="IPR023606">
    <property type="entry name" value="CoA-Trfase_III_dom_1_sf"/>
</dbReference>
<reference evidence="2" key="2">
    <citation type="submission" date="2020-09" db="EMBL/GenBank/DDBJ databases">
        <authorList>
            <person name="Sun Q."/>
            <person name="Zhou Y."/>
        </authorList>
    </citation>
    <scope>NUCLEOTIDE SEQUENCE</scope>
    <source>
        <strain evidence="2">CGMCC 1.15725</strain>
    </source>
</reference>
<dbReference type="Gene3D" id="3.30.1540.10">
    <property type="entry name" value="formyl-coa transferase, domain 3"/>
    <property type="match status" value="1"/>
</dbReference>
<keyword evidence="1 2" id="KW-0808">Transferase</keyword>
<dbReference type="RefSeq" id="WP_189044486.1">
    <property type="nucleotide sequence ID" value="NZ_BMJQ01000003.1"/>
</dbReference>
<dbReference type="InterPro" id="IPR044855">
    <property type="entry name" value="CoA-Trfase_III_dom3_sf"/>
</dbReference>
<protein>
    <submittedName>
        <fullName evidence="2">CoA transferase</fullName>
    </submittedName>
</protein>
<name>A0A8J2YRX6_9PROT</name>
<accession>A0A8J2YRX6</accession>
<keyword evidence="3" id="KW-1185">Reference proteome</keyword>
<dbReference type="AlphaFoldDB" id="A0A8J2YRX6"/>